<keyword evidence="1" id="KW-0812">Transmembrane</keyword>
<dbReference type="AlphaFoldDB" id="E6U201"/>
<feature type="transmembrane region" description="Helical" evidence="1">
    <location>
        <begin position="36"/>
        <end position="58"/>
    </location>
</feature>
<dbReference type="RefSeq" id="WP_013487586.1">
    <property type="nucleotide sequence ID" value="NC_014829.1"/>
</dbReference>
<sequence length="164" mass="19111">MKKLYLPLVIAILLTALFFFLINVMGSSPGDTSGNGNPAIILMMLLVPLFCFFIYFSYKFFTQVTHQSKSLVYMVIAIVAHLLVGLVYQIYAFRNYKKLLQDVYYEEFLTVDYDYIDQITSFLSIHVNSQYFNINTFFMFLSLSMFIPVLIIFAQRLIKQMMSS</sequence>
<keyword evidence="1" id="KW-1133">Transmembrane helix</keyword>
<accession>E6U201</accession>
<organism evidence="2 3">
    <name type="scientific">Evansella cellulosilytica (strain ATCC 21833 / DSM 2522 / FERM P-1141 / JCM 9156 / N-4)</name>
    <name type="common">Bacillus cellulosilyticus</name>
    <dbReference type="NCBI Taxonomy" id="649639"/>
    <lineage>
        <taxon>Bacteria</taxon>
        <taxon>Bacillati</taxon>
        <taxon>Bacillota</taxon>
        <taxon>Bacilli</taxon>
        <taxon>Bacillales</taxon>
        <taxon>Bacillaceae</taxon>
        <taxon>Evansella</taxon>
    </lineage>
</organism>
<dbReference type="Proteomes" id="UP000001401">
    <property type="component" value="Chromosome"/>
</dbReference>
<dbReference type="STRING" id="649639.Bcell_0972"/>
<evidence type="ECO:0008006" key="4">
    <source>
        <dbReference type="Google" id="ProtNLM"/>
    </source>
</evidence>
<keyword evidence="1" id="KW-0472">Membrane</keyword>
<dbReference type="KEGG" id="bco:Bcell_0972"/>
<proteinExistence type="predicted"/>
<dbReference type="eggNOG" id="ENOG502ZPJ1">
    <property type="taxonomic scope" value="Bacteria"/>
</dbReference>
<dbReference type="OrthoDB" id="2357278at2"/>
<name>E6U201_EVAC2</name>
<dbReference type="EMBL" id="CP002394">
    <property type="protein sequence ID" value="ADU29245.1"/>
    <property type="molecule type" value="Genomic_DNA"/>
</dbReference>
<feature type="transmembrane region" description="Helical" evidence="1">
    <location>
        <begin position="70"/>
        <end position="91"/>
    </location>
</feature>
<reference evidence="2" key="1">
    <citation type="submission" date="2010-12" db="EMBL/GenBank/DDBJ databases">
        <title>Complete sequence of Bacillus cellulosilyticus DSM 2522.</title>
        <authorList>
            <consortium name="US DOE Joint Genome Institute"/>
            <person name="Lucas S."/>
            <person name="Copeland A."/>
            <person name="Lapidus A."/>
            <person name="Cheng J.-F."/>
            <person name="Bruce D."/>
            <person name="Goodwin L."/>
            <person name="Pitluck S."/>
            <person name="Chertkov O."/>
            <person name="Detter J.C."/>
            <person name="Han C."/>
            <person name="Tapia R."/>
            <person name="Land M."/>
            <person name="Hauser L."/>
            <person name="Jeffries C."/>
            <person name="Kyrpides N."/>
            <person name="Ivanova N."/>
            <person name="Mikhailova N."/>
            <person name="Brumm P."/>
            <person name="Mead D."/>
            <person name="Woyke T."/>
        </authorList>
    </citation>
    <scope>NUCLEOTIDE SEQUENCE [LARGE SCALE GENOMIC DNA]</scope>
    <source>
        <strain evidence="2">DSM 2522</strain>
    </source>
</reference>
<gene>
    <name evidence="2" type="ordered locus">Bcell_0972</name>
</gene>
<evidence type="ECO:0000313" key="2">
    <source>
        <dbReference type="EMBL" id="ADU29245.1"/>
    </source>
</evidence>
<protein>
    <recommendedName>
        <fullName evidence="4">DUF4199 domain-containing protein</fullName>
    </recommendedName>
</protein>
<feature type="transmembrane region" description="Helical" evidence="1">
    <location>
        <begin position="131"/>
        <end position="154"/>
    </location>
</feature>
<evidence type="ECO:0000313" key="3">
    <source>
        <dbReference type="Proteomes" id="UP000001401"/>
    </source>
</evidence>
<evidence type="ECO:0000256" key="1">
    <source>
        <dbReference type="SAM" id="Phobius"/>
    </source>
</evidence>
<keyword evidence="3" id="KW-1185">Reference proteome</keyword>
<dbReference type="HOGENOM" id="CLU_1615692_0_0_9"/>